<dbReference type="SUPFAM" id="SSF55804">
    <property type="entry name" value="Phoshotransferase/anion transport protein"/>
    <property type="match status" value="1"/>
</dbReference>
<dbReference type="InterPro" id="IPR004715">
    <property type="entry name" value="PTS_IIA_fruc"/>
</dbReference>
<evidence type="ECO:0000313" key="7">
    <source>
        <dbReference type="EMBL" id="KGJ54552.1"/>
    </source>
</evidence>
<comment type="caution">
    <text evidence="7">The sequence shown here is derived from an EMBL/GenBank/DDBJ whole genome shotgun (WGS) entry which is preliminary data.</text>
</comment>
<accession>A0A099IBH3</accession>
<evidence type="ECO:0000256" key="2">
    <source>
        <dbReference type="ARBA" id="ARBA00022553"/>
    </source>
</evidence>
<keyword evidence="1" id="KW-0813">Transport</keyword>
<reference evidence="7 8" key="1">
    <citation type="submission" date="2014-08" db="EMBL/GenBank/DDBJ databases">
        <title>Clostridium innocuum, an unnegligible vancomycin-resistant pathogen causing extra-intestinal infections.</title>
        <authorList>
            <person name="Feng Y."/>
            <person name="Chiu C.-H."/>
        </authorList>
    </citation>
    <scope>NUCLEOTIDE SEQUENCE [LARGE SCALE GENOMIC DNA]</scope>
    <source>
        <strain evidence="7 8">AN88</strain>
    </source>
</reference>
<dbReference type="PANTHER" id="PTHR47738:SF2">
    <property type="entry name" value="PTS SYSTEM FRUCTOSE-LIKE EIIA COMPONENT"/>
    <property type="match status" value="1"/>
</dbReference>
<dbReference type="Pfam" id="PF00359">
    <property type="entry name" value="PTS_EIIA_2"/>
    <property type="match status" value="1"/>
</dbReference>
<evidence type="ECO:0000313" key="8">
    <source>
        <dbReference type="Proteomes" id="UP000030008"/>
    </source>
</evidence>
<evidence type="ECO:0000256" key="5">
    <source>
        <dbReference type="ARBA" id="ARBA00022683"/>
    </source>
</evidence>
<dbReference type="GO" id="GO:0016020">
    <property type="term" value="C:membrane"/>
    <property type="evidence" value="ECO:0007669"/>
    <property type="project" value="InterPro"/>
</dbReference>
<protein>
    <recommendedName>
        <fullName evidence="6">PTS EIIA type-2 domain-containing protein</fullName>
    </recommendedName>
</protein>
<dbReference type="CDD" id="cd00211">
    <property type="entry name" value="PTS_IIA_fru"/>
    <property type="match status" value="1"/>
</dbReference>
<proteinExistence type="predicted"/>
<keyword evidence="4" id="KW-0808">Transferase</keyword>
<evidence type="ECO:0000256" key="1">
    <source>
        <dbReference type="ARBA" id="ARBA00022448"/>
    </source>
</evidence>
<sequence length="148" mass="16859">MNMEDVIVKQCILLKKDVQSKEDALHMLADCLNEEAYITDSSAFLKDIHKREEEFCTYVGHETAIPHAISACVSKAGIAFLRSDKAFQYGSSDETVKLLFMLAIPKDSNEQHLRMLSALATKLMHKEFREQLLHAKSISDVYEILMLH</sequence>
<evidence type="ECO:0000256" key="3">
    <source>
        <dbReference type="ARBA" id="ARBA00022597"/>
    </source>
</evidence>
<dbReference type="PANTHER" id="PTHR47738">
    <property type="entry name" value="PTS SYSTEM FRUCTOSE-LIKE EIIA COMPONENT-RELATED"/>
    <property type="match status" value="1"/>
</dbReference>
<name>A0A099IBH3_CLOIN</name>
<dbReference type="EMBL" id="JQIF01000014">
    <property type="protein sequence ID" value="KGJ54552.1"/>
    <property type="molecule type" value="Genomic_DNA"/>
</dbReference>
<keyword evidence="2" id="KW-0597">Phosphoprotein</keyword>
<dbReference type="GO" id="GO:0009401">
    <property type="term" value="P:phosphoenolpyruvate-dependent sugar phosphotransferase system"/>
    <property type="evidence" value="ECO:0007669"/>
    <property type="project" value="UniProtKB-KW"/>
</dbReference>
<dbReference type="Proteomes" id="UP000030008">
    <property type="component" value="Unassembled WGS sequence"/>
</dbReference>
<dbReference type="InterPro" id="IPR051541">
    <property type="entry name" value="PTS_SugarTrans_NitroReg"/>
</dbReference>
<keyword evidence="3" id="KW-0762">Sugar transport</keyword>
<gene>
    <name evidence="7" type="ORF">CIAN88_02695</name>
</gene>
<dbReference type="InterPro" id="IPR016152">
    <property type="entry name" value="PTrfase/Anion_transptr"/>
</dbReference>
<dbReference type="NCBIfam" id="TIGR00848">
    <property type="entry name" value="fruA"/>
    <property type="match status" value="1"/>
</dbReference>
<dbReference type="GO" id="GO:0008982">
    <property type="term" value="F:protein-N(PI)-phosphohistidine-sugar phosphotransferase activity"/>
    <property type="evidence" value="ECO:0007669"/>
    <property type="project" value="InterPro"/>
</dbReference>
<evidence type="ECO:0000256" key="4">
    <source>
        <dbReference type="ARBA" id="ARBA00022679"/>
    </source>
</evidence>
<dbReference type="PROSITE" id="PS51094">
    <property type="entry name" value="PTS_EIIA_TYPE_2"/>
    <property type="match status" value="1"/>
</dbReference>
<evidence type="ECO:0000259" key="6">
    <source>
        <dbReference type="PROSITE" id="PS51094"/>
    </source>
</evidence>
<keyword evidence="5" id="KW-0598">Phosphotransferase system</keyword>
<dbReference type="RefSeq" id="WP_044903965.1">
    <property type="nucleotide sequence ID" value="NZ_JBPFKS010000001.1"/>
</dbReference>
<dbReference type="AlphaFoldDB" id="A0A099IBH3"/>
<dbReference type="InterPro" id="IPR002178">
    <property type="entry name" value="PTS_EIIA_type-2_dom"/>
</dbReference>
<dbReference type="Gene3D" id="3.40.930.10">
    <property type="entry name" value="Mannitol-specific EII, Chain A"/>
    <property type="match status" value="1"/>
</dbReference>
<feature type="domain" description="PTS EIIA type-2" evidence="6">
    <location>
        <begin position="5"/>
        <end position="148"/>
    </location>
</feature>
<organism evidence="7 8">
    <name type="scientific">Clostridium innocuum</name>
    <dbReference type="NCBI Taxonomy" id="1522"/>
    <lineage>
        <taxon>Bacteria</taxon>
        <taxon>Bacillati</taxon>
        <taxon>Bacillota</taxon>
        <taxon>Clostridia</taxon>
        <taxon>Eubacteriales</taxon>
        <taxon>Clostridiaceae</taxon>
        <taxon>Clostridium</taxon>
    </lineage>
</organism>